<protein>
    <recommendedName>
        <fullName evidence="3">isochorismate synthase</fullName>
        <ecNumber evidence="3">5.4.4.2</ecNumber>
    </recommendedName>
    <alternativeName>
        <fullName evidence="5">Isochorismate mutase</fullName>
    </alternativeName>
</protein>
<dbReference type="InterPro" id="IPR005801">
    <property type="entry name" value="ADC_synthase"/>
</dbReference>
<dbReference type="GO" id="GO:0009697">
    <property type="term" value="P:salicylic acid biosynthetic process"/>
    <property type="evidence" value="ECO:0007669"/>
    <property type="project" value="TreeGrafter"/>
</dbReference>
<accession>A0A077LXJ1</accession>
<dbReference type="AlphaFoldDB" id="A0A077LXJ1"/>
<comment type="similarity">
    <text evidence="2">Belongs to the isochorismate synthase family.</text>
</comment>
<proteinExistence type="inferred from homology"/>
<name>A0A077LXJ1_9MICO</name>
<keyword evidence="8" id="KW-1185">Reference proteome</keyword>
<evidence type="ECO:0000313" key="8">
    <source>
        <dbReference type="Proteomes" id="UP000035721"/>
    </source>
</evidence>
<evidence type="ECO:0000259" key="6">
    <source>
        <dbReference type="Pfam" id="PF00425"/>
    </source>
</evidence>
<evidence type="ECO:0000256" key="2">
    <source>
        <dbReference type="ARBA" id="ARBA00005297"/>
    </source>
</evidence>
<evidence type="ECO:0000256" key="3">
    <source>
        <dbReference type="ARBA" id="ARBA00012824"/>
    </source>
</evidence>
<evidence type="ECO:0000256" key="1">
    <source>
        <dbReference type="ARBA" id="ARBA00000799"/>
    </source>
</evidence>
<gene>
    <name evidence="7" type="ORF">BN12_1370003</name>
</gene>
<dbReference type="RefSeq" id="WP_053080041.1">
    <property type="nucleotide sequence ID" value="NZ_HF570958.1"/>
</dbReference>
<evidence type="ECO:0000313" key="7">
    <source>
        <dbReference type="EMBL" id="CCH76640.1"/>
    </source>
</evidence>
<dbReference type="InterPro" id="IPR004561">
    <property type="entry name" value="IsoChor_synthase"/>
</dbReference>
<dbReference type="SUPFAM" id="SSF56322">
    <property type="entry name" value="ADC synthase"/>
    <property type="match status" value="1"/>
</dbReference>
<comment type="catalytic activity">
    <reaction evidence="1">
        <text>chorismate = isochorismate</text>
        <dbReference type="Rhea" id="RHEA:18985"/>
        <dbReference type="ChEBI" id="CHEBI:29748"/>
        <dbReference type="ChEBI" id="CHEBI:29780"/>
        <dbReference type="EC" id="5.4.4.2"/>
    </reaction>
</comment>
<dbReference type="PANTHER" id="PTHR42839">
    <property type="entry name" value="ISOCHORISMATE SYNTHASE ENTC"/>
    <property type="match status" value="1"/>
</dbReference>
<reference evidence="7 8" key="1">
    <citation type="journal article" date="2013" name="ISME J.">
        <title>A metabolic model for members of the genus Tetrasphaera involved in enhanced biological phosphorus removal.</title>
        <authorList>
            <person name="Kristiansen R."/>
            <person name="Nguyen H.T.T."/>
            <person name="Saunders A.M."/>
            <person name="Nielsen J.L."/>
            <person name="Wimmer R."/>
            <person name="Le V.Q."/>
            <person name="McIlroy S.J."/>
            <person name="Petrovski S."/>
            <person name="Seviour R.J."/>
            <person name="Calteau A."/>
            <person name="Nielsen K.L."/>
            <person name="Nielsen P.H."/>
        </authorList>
    </citation>
    <scope>NUCLEOTIDE SEQUENCE [LARGE SCALE GENOMIC DNA]</scope>
    <source>
        <strain evidence="7 8">T1-X7</strain>
    </source>
</reference>
<evidence type="ECO:0000256" key="4">
    <source>
        <dbReference type="ARBA" id="ARBA00023235"/>
    </source>
</evidence>
<dbReference type="Proteomes" id="UP000035721">
    <property type="component" value="Unassembled WGS sequence"/>
</dbReference>
<keyword evidence="4" id="KW-0413">Isomerase</keyword>
<dbReference type="STRING" id="1194083.BN12_1370003"/>
<comment type="caution">
    <text evidence="7">The sequence shown here is derived from an EMBL/GenBank/DDBJ whole genome shotgun (WGS) entry which is preliminary data.</text>
</comment>
<evidence type="ECO:0000256" key="5">
    <source>
        <dbReference type="ARBA" id="ARBA00041564"/>
    </source>
</evidence>
<dbReference type="NCBIfam" id="TIGR00543">
    <property type="entry name" value="isochor_syn"/>
    <property type="match status" value="1"/>
</dbReference>
<sequence length="377" mass="39588">MTDLISETRRVDTSNATVLFSGDDTAAGDIAETIIGTGPRWAEHVVGLLAPGERAVCVLPFAPDAPAVAHRVTSAARVERHRDAAGRAAAAADATTGTRHRIVERPSRAAYADRIRIALDHIASGRLEKVVLGRGLDVVSRPPLDRSVLMARLLATAAGRYVFGVPLGADPTGPIVLGASPELLVRRRGRTVSSLPLAGSVPRVADPDEDRRRTAALQGSTKDLAEHAYVVDAVTEVLAPLCTDLDHDRRPRLVSTEVIHHLGTSVRGTLSEAGRRLTALQLAMRLHPTPAVGGVPTPTALDVIAGLEEDRGPLTGAIGWVDDTGDGEFAVTIRAGVLDGDRLRLHAGAGIVAGSDPDAEIRETEAKLATMRAVVGL</sequence>
<dbReference type="GO" id="GO:0008909">
    <property type="term" value="F:isochorismate synthase activity"/>
    <property type="evidence" value="ECO:0007669"/>
    <property type="project" value="UniProtKB-EC"/>
</dbReference>
<dbReference type="Pfam" id="PF00425">
    <property type="entry name" value="Chorismate_bind"/>
    <property type="match status" value="1"/>
</dbReference>
<dbReference type="EMBL" id="CAJB01000043">
    <property type="protein sequence ID" value="CCH76640.1"/>
    <property type="molecule type" value="Genomic_DNA"/>
</dbReference>
<dbReference type="InterPro" id="IPR015890">
    <property type="entry name" value="Chorismate_C"/>
</dbReference>
<dbReference type="EC" id="5.4.4.2" evidence="3"/>
<organism evidence="7 8">
    <name type="scientific">Nostocoides japonicum T1-X7</name>
    <dbReference type="NCBI Taxonomy" id="1194083"/>
    <lineage>
        <taxon>Bacteria</taxon>
        <taxon>Bacillati</taxon>
        <taxon>Actinomycetota</taxon>
        <taxon>Actinomycetes</taxon>
        <taxon>Micrococcales</taxon>
        <taxon>Intrasporangiaceae</taxon>
        <taxon>Nostocoides</taxon>
    </lineage>
</organism>
<dbReference type="Gene3D" id="3.60.120.10">
    <property type="entry name" value="Anthranilate synthase"/>
    <property type="match status" value="1"/>
</dbReference>
<dbReference type="PANTHER" id="PTHR42839:SF2">
    <property type="entry name" value="ISOCHORISMATE SYNTHASE ENTC"/>
    <property type="match status" value="1"/>
</dbReference>
<feature type="domain" description="Chorismate-utilising enzyme C-terminal" evidence="6">
    <location>
        <begin position="108"/>
        <end position="367"/>
    </location>
</feature>